<feature type="domain" description="VOC" evidence="1">
    <location>
        <begin position="147"/>
        <end position="263"/>
    </location>
</feature>
<feature type="domain" description="VOC" evidence="1">
    <location>
        <begin position="20"/>
        <end position="133"/>
    </location>
</feature>
<dbReference type="Proteomes" id="UP000198415">
    <property type="component" value="Unassembled WGS sequence"/>
</dbReference>
<dbReference type="InterPro" id="IPR004360">
    <property type="entry name" value="Glyas_Fos-R_dOase_dom"/>
</dbReference>
<dbReference type="PROSITE" id="PS51819">
    <property type="entry name" value="VOC"/>
    <property type="match status" value="2"/>
</dbReference>
<dbReference type="InterPro" id="IPR052164">
    <property type="entry name" value="Anthracycline_SecMetBiosynth"/>
</dbReference>
<dbReference type="AlphaFoldDB" id="A0A239CCE9"/>
<keyword evidence="3" id="KW-1185">Reference proteome</keyword>
<reference evidence="2 3" key="1">
    <citation type="submission" date="2017-06" db="EMBL/GenBank/DDBJ databases">
        <authorList>
            <person name="Kim H.J."/>
            <person name="Triplett B.A."/>
        </authorList>
    </citation>
    <scope>NUCLEOTIDE SEQUENCE [LARGE SCALE GENOMIC DNA]</scope>
    <source>
        <strain evidence="2 3">DSM 43151</strain>
    </source>
</reference>
<sequence length="265" mass="27909">MLAPMSGCDHAAMTVPTPGVPNWVDLATSDLGGAIRFYTELFGWTAEVSGDDFGGYTTFLLNGLPVAGAGPLYGEGQPTTWSTYIATDDADLIAARVAATGGKVLVAPFDVMDQGRMAAFLDPSGAPFSVWEGGMMRGAEVFDVPGALTWNELNTRDVDGALNFYGAVFGWTFRETAVGGLPYLLCDNLYQPVAGVQPMIGAGWTDDVSPYWLVYFAVGDCDVAADHTFALGGRILSPPTTIAIGRYAVLADPQGAIFAVLAGRR</sequence>
<dbReference type="Gene3D" id="3.10.180.10">
    <property type="entry name" value="2,3-Dihydroxybiphenyl 1,2-Dioxygenase, domain 1"/>
    <property type="match status" value="2"/>
</dbReference>
<name>A0A239CCE9_9ACTN</name>
<gene>
    <name evidence="2" type="ORF">SAMN06264365_11179</name>
</gene>
<accession>A0A239CCE9</accession>
<proteinExistence type="predicted"/>
<evidence type="ECO:0000313" key="2">
    <source>
        <dbReference type="EMBL" id="SNS17338.1"/>
    </source>
</evidence>
<dbReference type="EMBL" id="FZNR01000011">
    <property type="protein sequence ID" value="SNS17338.1"/>
    <property type="molecule type" value="Genomic_DNA"/>
</dbReference>
<dbReference type="PANTHER" id="PTHR33993:SF14">
    <property type="entry name" value="GB|AAF24581.1"/>
    <property type="match status" value="1"/>
</dbReference>
<dbReference type="CDD" id="cd07247">
    <property type="entry name" value="SgaA_N_like"/>
    <property type="match status" value="2"/>
</dbReference>
<dbReference type="Pfam" id="PF00903">
    <property type="entry name" value="Glyoxalase"/>
    <property type="match status" value="2"/>
</dbReference>
<evidence type="ECO:0000259" key="1">
    <source>
        <dbReference type="PROSITE" id="PS51819"/>
    </source>
</evidence>
<dbReference type="InterPro" id="IPR037523">
    <property type="entry name" value="VOC_core"/>
</dbReference>
<dbReference type="InterPro" id="IPR029068">
    <property type="entry name" value="Glyas_Bleomycin-R_OHBP_Dase"/>
</dbReference>
<evidence type="ECO:0000313" key="3">
    <source>
        <dbReference type="Proteomes" id="UP000198415"/>
    </source>
</evidence>
<dbReference type="SUPFAM" id="SSF54593">
    <property type="entry name" value="Glyoxalase/Bleomycin resistance protein/Dihydroxybiphenyl dioxygenase"/>
    <property type="match status" value="2"/>
</dbReference>
<organism evidence="2 3">
    <name type="scientific">Actinoplanes regularis</name>
    <dbReference type="NCBI Taxonomy" id="52697"/>
    <lineage>
        <taxon>Bacteria</taxon>
        <taxon>Bacillati</taxon>
        <taxon>Actinomycetota</taxon>
        <taxon>Actinomycetes</taxon>
        <taxon>Micromonosporales</taxon>
        <taxon>Micromonosporaceae</taxon>
        <taxon>Actinoplanes</taxon>
    </lineage>
</organism>
<protein>
    <recommendedName>
        <fullName evidence="1">VOC domain-containing protein</fullName>
    </recommendedName>
</protein>
<dbReference type="PANTHER" id="PTHR33993">
    <property type="entry name" value="GLYOXALASE-RELATED"/>
    <property type="match status" value="1"/>
</dbReference>